<gene>
    <name evidence="2" type="ORF">CEP54_015442</name>
</gene>
<organism evidence="2 3">
    <name type="scientific">Fusarium duplospermum</name>
    <dbReference type="NCBI Taxonomy" id="1325734"/>
    <lineage>
        <taxon>Eukaryota</taxon>
        <taxon>Fungi</taxon>
        <taxon>Dikarya</taxon>
        <taxon>Ascomycota</taxon>
        <taxon>Pezizomycotina</taxon>
        <taxon>Sordariomycetes</taxon>
        <taxon>Hypocreomycetidae</taxon>
        <taxon>Hypocreales</taxon>
        <taxon>Nectriaceae</taxon>
        <taxon>Fusarium</taxon>
        <taxon>Fusarium solani species complex</taxon>
    </lineage>
</organism>
<feature type="compositionally biased region" description="Polar residues" evidence="1">
    <location>
        <begin position="54"/>
        <end position="64"/>
    </location>
</feature>
<evidence type="ECO:0000313" key="3">
    <source>
        <dbReference type="Proteomes" id="UP000288168"/>
    </source>
</evidence>
<dbReference type="AlphaFoldDB" id="A0A428NP43"/>
<accession>A0A428NP43</accession>
<dbReference type="STRING" id="1325734.A0A428NP43"/>
<dbReference type="OrthoDB" id="3261350at2759"/>
<sequence length="281" mass="31198">MPTGSIFSIFLFPPDQFVANNLLLMFRRVFPMTHAPLSFPPNDQLFAPTHQHLAQGQLPNSHSHNGNERSRRTAAKRQSSIAWLNEQWSGPGWLPADVRAGLSSVGIQEPSDKVVSCLQRITELLNLRGSDLHTAWQTDGALRVAVDKDLERRIKKLREGAPPPRPHLTGATARAVLKGLQTEGQDTFNADDQSRADLNDYLPEYADSFVSLPASPISSHDDFHDAPSRPTSPPPHTISELPVTITEHKTAAKKRTHDEFADMTAQDEENEDPLANLTRED</sequence>
<feature type="region of interest" description="Disordered" evidence="1">
    <location>
        <begin position="216"/>
        <end position="281"/>
    </location>
</feature>
<reference evidence="2 3" key="1">
    <citation type="submission" date="2017-06" db="EMBL/GenBank/DDBJ databases">
        <title>Comparative genomic analysis of Ambrosia Fusariam Clade fungi.</title>
        <authorList>
            <person name="Stajich J.E."/>
            <person name="Carrillo J."/>
            <person name="Kijimoto T."/>
            <person name="Eskalen A."/>
            <person name="O'Donnell K."/>
            <person name="Kasson M."/>
        </authorList>
    </citation>
    <scope>NUCLEOTIDE SEQUENCE [LARGE SCALE GENOMIC DNA]</scope>
    <source>
        <strain evidence="2 3">NRRL62584</strain>
    </source>
</reference>
<dbReference type="Proteomes" id="UP000288168">
    <property type="component" value="Unassembled WGS sequence"/>
</dbReference>
<comment type="caution">
    <text evidence="2">The sequence shown here is derived from an EMBL/GenBank/DDBJ whole genome shotgun (WGS) entry which is preliminary data.</text>
</comment>
<protein>
    <submittedName>
        <fullName evidence="2">Uncharacterized protein</fullName>
    </submittedName>
</protein>
<proteinExistence type="predicted"/>
<dbReference type="EMBL" id="NKCI01000362">
    <property type="protein sequence ID" value="RSL42551.1"/>
    <property type="molecule type" value="Genomic_DNA"/>
</dbReference>
<keyword evidence="3" id="KW-1185">Reference proteome</keyword>
<feature type="compositionally biased region" description="Basic and acidic residues" evidence="1">
    <location>
        <begin position="246"/>
        <end position="260"/>
    </location>
</feature>
<name>A0A428NP43_9HYPO</name>
<evidence type="ECO:0000256" key="1">
    <source>
        <dbReference type="SAM" id="MobiDB-lite"/>
    </source>
</evidence>
<evidence type="ECO:0000313" key="2">
    <source>
        <dbReference type="EMBL" id="RSL42551.1"/>
    </source>
</evidence>
<feature type="region of interest" description="Disordered" evidence="1">
    <location>
        <begin position="54"/>
        <end position="76"/>
    </location>
</feature>